<dbReference type="GO" id="GO:0006508">
    <property type="term" value="P:proteolysis"/>
    <property type="evidence" value="ECO:0007669"/>
    <property type="project" value="UniProtKB-KW"/>
</dbReference>
<proteinExistence type="inferred from homology"/>
<dbReference type="PANTHER" id="PTHR43399:SF4">
    <property type="entry name" value="CELL WALL-ASSOCIATED PROTEASE"/>
    <property type="match status" value="1"/>
</dbReference>
<keyword evidence="3 5" id="KW-0378">Hydrolase</keyword>
<evidence type="ECO:0000256" key="4">
    <source>
        <dbReference type="ARBA" id="ARBA00022825"/>
    </source>
</evidence>
<protein>
    <submittedName>
        <fullName evidence="9">Peptidase S8</fullName>
    </submittedName>
</protein>
<dbReference type="PROSITE" id="PS51892">
    <property type="entry name" value="SUBTILASE"/>
    <property type="match status" value="1"/>
</dbReference>
<dbReference type="InterPro" id="IPR036852">
    <property type="entry name" value="Peptidase_S8/S53_dom_sf"/>
</dbReference>
<dbReference type="InterPro" id="IPR023828">
    <property type="entry name" value="Peptidase_S8_Ser-AS"/>
</dbReference>
<sequence>MKKTLRLSFINIAILAASNSLSAQAVENTDSPYAVNSPYITNVKGTIVEDYSIKKKPKPMHSILHFLTPPVESQQDWFNLSATSSNVQGVGSNFVYEALLPPAIPKTIIVAVLDSGVDIEHEDLKNKLWINQHEIPDNGIDDDNNGYIDDVHGWNFLGNQHGQNVNQDTLEVTREYKKYLDILAEQQPLDEDQQAHYKKIEQDFLQAIKNNRTALERVEEVIELARTYQQQILDVVSHDDFSINGLMPLIQHESPLVSEAAGNLVKLFENWYSFDYLDSRHNRYLESLQYHYNVNFDSRQMIVQDDISNPWEKGYGNNLVKGPSGRHGTHVAGIIAAERGNGIGIDGIAQNVEIMSVRVVPNGDERDKDIANAVRYAVDNGANIINMSFGKSYSPRKFIVDHAFRYAAKKGVLIVHSAGNSRNDNDLKPSFPNRFAQHAWSQPIETWMDVGASAKYADEKLVARFSNFGQNSVDIFAPGYRILSTTPDNTYESLSGTSMAAPVVSGVAALVWSNYPDLTAVELKSLLMEQSRLYSGLLVKKPSSPADLVPFETMSISGGIVDAEAIFSSLSEQP</sequence>
<dbReference type="Pfam" id="PF00082">
    <property type="entry name" value="Peptidase_S8"/>
    <property type="match status" value="1"/>
</dbReference>
<dbReference type="CDD" id="cd07483">
    <property type="entry name" value="Peptidases_S8_Subtilisin_Novo-like"/>
    <property type="match status" value="1"/>
</dbReference>
<dbReference type="SUPFAM" id="SSF52743">
    <property type="entry name" value="Subtilisin-like"/>
    <property type="match status" value="1"/>
</dbReference>
<keyword evidence="7" id="KW-0732">Signal</keyword>
<keyword evidence="2 5" id="KW-0645">Protease</keyword>
<evidence type="ECO:0000256" key="6">
    <source>
        <dbReference type="RuleBase" id="RU003355"/>
    </source>
</evidence>
<dbReference type="PRINTS" id="PR00723">
    <property type="entry name" value="SUBTILISIN"/>
</dbReference>
<evidence type="ECO:0000256" key="3">
    <source>
        <dbReference type="ARBA" id="ARBA00022801"/>
    </source>
</evidence>
<evidence type="ECO:0000256" key="2">
    <source>
        <dbReference type="ARBA" id="ARBA00022670"/>
    </source>
</evidence>
<dbReference type="PROSITE" id="PS00136">
    <property type="entry name" value="SUBTILASE_ASP"/>
    <property type="match status" value="1"/>
</dbReference>
<feature type="active site" description="Charge relay system" evidence="5">
    <location>
        <position position="498"/>
    </location>
</feature>
<dbReference type="RefSeq" id="WP_039981100.1">
    <property type="nucleotide sequence ID" value="NZ_BAOJ01000052.1"/>
</dbReference>
<dbReference type="AlphaFoldDB" id="A0A511QH79"/>
<evidence type="ECO:0000256" key="7">
    <source>
        <dbReference type="SAM" id="SignalP"/>
    </source>
</evidence>
<dbReference type="InterPro" id="IPR051048">
    <property type="entry name" value="Peptidase_S8/S53_subtilisin"/>
</dbReference>
<feature type="domain" description="Peptidase S8/S53" evidence="8">
    <location>
        <begin position="106"/>
        <end position="531"/>
    </location>
</feature>
<dbReference type="PROSITE" id="PS00138">
    <property type="entry name" value="SUBTILASE_SER"/>
    <property type="match status" value="1"/>
</dbReference>
<name>A0A511QH79_9VIBR</name>
<dbReference type="InterPro" id="IPR000209">
    <property type="entry name" value="Peptidase_S8/S53_dom"/>
</dbReference>
<dbReference type="OrthoDB" id="9790784at2"/>
<evidence type="ECO:0000256" key="5">
    <source>
        <dbReference type="PROSITE-ProRule" id="PRU01240"/>
    </source>
</evidence>
<dbReference type="Proteomes" id="UP000321922">
    <property type="component" value="Unassembled WGS sequence"/>
</dbReference>
<feature type="active site" description="Charge relay system" evidence="5">
    <location>
        <position position="327"/>
    </location>
</feature>
<gene>
    <name evidence="9" type="ORF">VSA01S_27810</name>
</gene>
<organism evidence="9 10">
    <name type="scientific">Vibrio sagamiensis NBRC 104589</name>
    <dbReference type="NCBI Taxonomy" id="1219064"/>
    <lineage>
        <taxon>Bacteria</taxon>
        <taxon>Pseudomonadati</taxon>
        <taxon>Pseudomonadota</taxon>
        <taxon>Gammaproteobacteria</taxon>
        <taxon>Vibrionales</taxon>
        <taxon>Vibrionaceae</taxon>
        <taxon>Vibrio</taxon>
    </lineage>
</organism>
<comment type="similarity">
    <text evidence="1 5 6">Belongs to the peptidase S8 family.</text>
</comment>
<feature type="signal peptide" evidence="7">
    <location>
        <begin position="1"/>
        <end position="25"/>
    </location>
</feature>
<evidence type="ECO:0000256" key="1">
    <source>
        <dbReference type="ARBA" id="ARBA00011073"/>
    </source>
</evidence>
<feature type="chain" id="PRO_5022192709" evidence="7">
    <location>
        <begin position="26"/>
        <end position="574"/>
    </location>
</feature>
<dbReference type="PANTHER" id="PTHR43399">
    <property type="entry name" value="SUBTILISIN-RELATED"/>
    <property type="match status" value="1"/>
</dbReference>
<feature type="active site" description="Charge relay system" evidence="5">
    <location>
        <position position="114"/>
    </location>
</feature>
<dbReference type="InterPro" id="IPR015500">
    <property type="entry name" value="Peptidase_S8_subtilisin-rel"/>
</dbReference>
<keyword evidence="10" id="KW-1185">Reference proteome</keyword>
<evidence type="ECO:0000313" key="9">
    <source>
        <dbReference type="EMBL" id="GEM76669.1"/>
    </source>
</evidence>
<dbReference type="InterPro" id="IPR023827">
    <property type="entry name" value="Peptidase_S8_Asp-AS"/>
</dbReference>
<dbReference type="PROSITE" id="PS00137">
    <property type="entry name" value="SUBTILASE_HIS"/>
    <property type="match status" value="1"/>
</dbReference>
<accession>A0A511QH79</accession>
<reference evidence="9 10" key="1">
    <citation type="submission" date="2019-07" db="EMBL/GenBank/DDBJ databases">
        <title>Whole genome shotgun sequence of Vibrio sagamiensis NBRC 104589.</title>
        <authorList>
            <person name="Hosoyama A."/>
            <person name="Uohara A."/>
            <person name="Ohji S."/>
            <person name="Ichikawa N."/>
        </authorList>
    </citation>
    <scope>NUCLEOTIDE SEQUENCE [LARGE SCALE GENOMIC DNA]</scope>
    <source>
        <strain evidence="9 10">NBRC 104589</strain>
    </source>
</reference>
<dbReference type="InterPro" id="IPR034080">
    <property type="entry name" value="Protease_P7-like_dom"/>
</dbReference>
<dbReference type="InterPro" id="IPR022398">
    <property type="entry name" value="Peptidase_S8_His-AS"/>
</dbReference>
<dbReference type="GO" id="GO:0004252">
    <property type="term" value="F:serine-type endopeptidase activity"/>
    <property type="evidence" value="ECO:0007669"/>
    <property type="project" value="UniProtKB-UniRule"/>
</dbReference>
<comment type="caution">
    <text evidence="9">The sequence shown here is derived from an EMBL/GenBank/DDBJ whole genome shotgun (WGS) entry which is preliminary data.</text>
</comment>
<evidence type="ECO:0000259" key="8">
    <source>
        <dbReference type="Pfam" id="PF00082"/>
    </source>
</evidence>
<keyword evidence="4 5" id="KW-0720">Serine protease</keyword>
<dbReference type="EMBL" id="BJXJ01000029">
    <property type="protein sequence ID" value="GEM76669.1"/>
    <property type="molecule type" value="Genomic_DNA"/>
</dbReference>
<evidence type="ECO:0000313" key="10">
    <source>
        <dbReference type="Proteomes" id="UP000321922"/>
    </source>
</evidence>
<dbReference type="Gene3D" id="3.40.50.200">
    <property type="entry name" value="Peptidase S8/S53 domain"/>
    <property type="match status" value="2"/>
</dbReference>